<evidence type="ECO:0000313" key="4">
    <source>
        <dbReference type="Proteomes" id="UP000824128"/>
    </source>
</evidence>
<evidence type="ECO:0000256" key="2">
    <source>
        <dbReference type="SAM" id="SignalP"/>
    </source>
</evidence>
<keyword evidence="2" id="KW-0732">Signal</keyword>
<accession>A0A9D1SU36</accession>
<dbReference type="AlphaFoldDB" id="A0A9D1SU36"/>
<name>A0A9D1SU36_9FIRM</name>
<organism evidence="3 4">
    <name type="scientific">Candidatus Aphodomorpha intestinavium</name>
    <dbReference type="NCBI Taxonomy" id="2840672"/>
    <lineage>
        <taxon>Bacteria</taxon>
        <taxon>Bacillati</taxon>
        <taxon>Bacillota</taxon>
        <taxon>Clostridia</taxon>
        <taxon>Eubacteriales</taxon>
        <taxon>Candidatus Aphodomorpha</taxon>
    </lineage>
</organism>
<feature type="chain" id="PRO_5038408768" description="DUF5666 domain-containing protein" evidence="2">
    <location>
        <begin position="23"/>
        <end position="401"/>
    </location>
</feature>
<evidence type="ECO:0000256" key="1">
    <source>
        <dbReference type="SAM" id="MobiDB-lite"/>
    </source>
</evidence>
<dbReference type="EMBL" id="DVNZ01000223">
    <property type="protein sequence ID" value="HIU94887.1"/>
    <property type="molecule type" value="Genomic_DNA"/>
</dbReference>
<sequence>MKRFLAYIVVLALCLAAFTGCAAQQSGGEQQPTDAPEATEAPAPAGEDDALERATDYLRMLYKDGATKTPADYQVVAGVIVEDIAYPITWTVTITGGAQDAVVVGEKVDGMITIDINESASEESPYTLTATIAGADGATSELSFERIVPQGFNLGTASYEEIVTAGYELEEDAALQDTARLFGTVTSIDTPYSEEYGNITVTIVVGGLVDQPIQCYRLEGEGVETLAVGEQITVEGVIKNYSGTIEFDAGCTLVGRGEILDQSKLIAAAYELEVDAALVAPTALTGEIISIDTPYSEEYGNVTVTIVCDGLTEQPIQCYRLEGEGADALAIGDVIAVYGTIKNYSGTIEFDAGCTLLAPEAVMAARTIGKAYQLEAGAELKGLRTLTGEIVSIDTPYSEEY</sequence>
<feature type="signal peptide" evidence="2">
    <location>
        <begin position="1"/>
        <end position="22"/>
    </location>
</feature>
<gene>
    <name evidence="3" type="ORF">IAD24_06970</name>
</gene>
<dbReference type="Proteomes" id="UP000824128">
    <property type="component" value="Unassembled WGS sequence"/>
</dbReference>
<protein>
    <recommendedName>
        <fullName evidence="5">DUF5666 domain-containing protein</fullName>
    </recommendedName>
</protein>
<proteinExistence type="predicted"/>
<comment type="caution">
    <text evidence="3">The sequence shown here is derived from an EMBL/GenBank/DDBJ whole genome shotgun (WGS) entry which is preliminary data.</text>
</comment>
<evidence type="ECO:0008006" key="5">
    <source>
        <dbReference type="Google" id="ProtNLM"/>
    </source>
</evidence>
<feature type="region of interest" description="Disordered" evidence="1">
    <location>
        <begin position="25"/>
        <end position="48"/>
    </location>
</feature>
<dbReference type="PROSITE" id="PS51257">
    <property type="entry name" value="PROKAR_LIPOPROTEIN"/>
    <property type="match status" value="1"/>
</dbReference>
<reference evidence="3" key="1">
    <citation type="submission" date="2020-10" db="EMBL/GenBank/DDBJ databases">
        <authorList>
            <person name="Gilroy R."/>
        </authorList>
    </citation>
    <scope>NUCLEOTIDE SEQUENCE</scope>
    <source>
        <strain evidence="3">ChiGjej2B2-16831</strain>
    </source>
</reference>
<feature type="compositionally biased region" description="Low complexity" evidence="1">
    <location>
        <begin position="32"/>
        <end position="45"/>
    </location>
</feature>
<reference evidence="3" key="2">
    <citation type="journal article" date="2021" name="PeerJ">
        <title>Extensive microbial diversity within the chicken gut microbiome revealed by metagenomics and culture.</title>
        <authorList>
            <person name="Gilroy R."/>
            <person name="Ravi A."/>
            <person name="Getino M."/>
            <person name="Pursley I."/>
            <person name="Horton D.L."/>
            <person name="Alikhan N.F."/>
            <person name="Baker D."/>
            <person name="Gharbi K."/>
            <person name="Hall N."/>
            <person name="Watson M."/>
            <person name="Adriaenssens E.M."/>
            <person name="Foster-Nyarko E."/>
            <person name="Jarju S."/>
            <person name="Secka A."/>
            <person name="Antonio M."/>
            <person name="Oren A."/>
            <person name="Chaudhuri R.R."/>
            <person name="La Ragione R."/>
            <person name="Hildebrand F."/>
            <person name="Pallen M.J."/>
        </authorList>
    </citation>
    <scope>NUCLEOTIDE SEQUENCE</scope>
    <source>
        <strain evidence="3">ChiGjej2B2-16831</strain>
    </source>
</reference>
<evidence type="ECO:0000313" key="3">
    <source>
        <dbReference type="EMBL" id="HIU94887.1"/>
    </source>
</evidence>
<feature type="non-terminal residue" evidence="3">
    <location>
        <position position="401"/>
    </location>
</feature>